<dbReference type="PATRIC" id="fig|1348973.3.peg.3743"/>
<dbReference type="EMBL" id="JJRY01000020">
    <property type="protein sequence ID" value="KEF36945.1"/>
    <property type="molecule type" value="Genomic_DNA"/>
</dbReference>
<comment type="caution">
    <text evidence="1">The sequence shown here is derived from an EMBL/GenBank/DDBJ whole genome shotgun (WGS) entry which is preliminary data.</text>
</comment>
<name>A0A072NUL2_SCHAZ</name>
<dbReference type="OrthoDB" id="1879695at2"/>
<accession>A0A072NUL2</accession>
<evidence type="ECO:0000313" key="2">
    <source>
        <dbReference type="Proteomes" id="UP000027936"/>
    </source>
</evidence>
<reference evidence="1 2" key="1">
    <citation type="submission" date="2014-04" db="EMBL/GenBank/DDBJ databases">
        <title>Draft genome sequence of Bacillus azotoformans MEV2011, a (co-) denitrifying strain unable to grow in the presence of oxygen.</title>
        <authorList>
            <person name="Nielsen M."/>
            <person name="Schreiber L."/>
            <person name="Finster K."/>
            <person name="Schramm A."/>
        </authorList>
    </citation>
    <scope>NUCLEOTIDE SEQUENCE [LARGE SCALE GENOMIC DNA]</scope>
    <source>
        <strain evidence="1 2">MEV2011</strain>
    </source>
</reference>
<dbReference type="Proteomes" id="UP000027936">
    <property type="component" value="Unassembled WGS sequence"/>
</dbReference>
<gene>
    <name evidence="1" type="ORF">M670_03859</name>
</gene>
<dbReference type="AlphaFoldDB" id="A0A072NUL2"/>
<evidence type="ECO:0000313" key="1">
    <source>
        <dbReference type="EMBL" id="KEF36945.1"/>
    </source>
</evidence>
<proteinExistence type="predicted"/>
<organism evidence="1 2">
    <name type="scientific">Schinkia azotoformans MEV2011</name>
    <dbReference type="NCBI Taxonomy" id="1348973"/>
    <lineage>
        <taxon>Bacteria</taxon>
        <taxon>Bacillati</taxon>
        <taxon>Bacillota</taxon>
        <taxon>Bacilli</taxon>
        <taxon>Bacillales</taxon>
        <taxon>Bacillaceae</taxon>
        <taxon>Calidifontibacillus/Schinkia group</taxon>
        <taxon>Schinkia</taxon>
    </lineage>
</organism>
<protein>
    <submittedName>
        <fullName evidence="1">Uncharacterized protein</fullName>
    </submittedName>
</protein>
<sequence>MIDITKAVTVSIGRRGEHHYRNIEFDVSSLLEEKYPSASLNAIYKRPDGNAYPVITSYADGVFTWSPSATDTSIVGVGRLEIRVTYGEVVGKSIQILTIVEDALVDGIAEPPEPPAQEWLNQVLSALAELDINETYNLLNLIYSLLNNNYDLLNTTHGRLNDTYGLVNDNYAILNTTHSLLNDNYNLLNTTHGLIEDMRDTLYTRTGIILNHLHPIETATAPDMVSRRASITFTSINSGNNVVLGTVTYTFVTSLGSPTANNVQVLIQGTLRNTVKKLAEAIRGFQDVANIAYGSGTSPNPASTAYWTSRVFSIGDATIPSGESLFILERAENATTPLPLTSTATSTINAFTRASYLRYVLSGNATGGGGINSVRGPLYTLLPIGSVVIGGQGGLLYPTAYDCHLVTLCRQSDTSEKELDLYISNDEVNFTRISRSTPIGADSSNAGLHIHIQMRQSRVPSGYGLYISMGSDGTSANAFCDLKFTYHLYPVALASDTNS</sequence>
<dbReference type="RefSeq" id="WP_035197477.1">
    <property type="nucleotide sequence ID" value="NZ_JJRY01000020.1"/>
</dbReference>